<dbReference type="InterPro" id="IPR002818">
    <property type="entry name" value="DJ-1/PfpI"/>
</dbReference>
<dbReference type="PANTHER" id="PTHR43130">
    <property type="entry name" value="ARAC-FAMILY TRANSCRIPTIONAL REGULATOR"/>
    <property type="match status" value="1"/>
</dbReference>
<dbReference type="Gene3D" id="3.40.50.880">
    <property type="match status" value="1"/>
</dbReference>
<feature type="domain" description="DJ-1/PfpI" evidence="1">
    <location>
        <begin position="103"/>
        <end position="209"/>
    </location>
</feature>
<dbReference type="AlphaFoldDB" id="A0A6A5TSZ7"/>
<dbReference type="CDD" id="cd03139">
    <property type="entry name" value="GATase1_PfpI_2"/>
    <property type="match status" value="1"/>
</dbReference>
<gene>
    <name evidence="2" type="ORF">CC80DRAFT_376871</name>
</gene>
<dbReference type="Proteomes" id="UP000800035">
    <property type="component" value="Unassembled WGS sequence"/>
</dbReference>
<evidence type="ECO:0000313" key="3">
    <source>
        <dbReference type="Proteomes" id="UP000800035"/>
    </source>
</evidence>
<evidence type="ECO:0000259" key="1">
    <source>
        <dbReference type="Pfam" id="PF01965"/>
    </source>
</evidence>
<dbReference type="InterPro" id="IPR052158">
    <property type="entry name" value="INH-QAR"/>
</dbReference>
<feature type="non-terminal residue" evidence="2">
    <location>
        <position position="244"/>
    </location>
</feature>
<name>A0A6A5TSZ7_9PLEO</name>
<protein>
    <submittedName>
        <fullName evidence="2">DJ-1/PfpI family protein</fullName>
    </submittedName>
</protein>
<dbReference type="EMBL" id="ML977013">
    <property type="protein sequence ID" value="KAF1952067.1"/>
    <property type="molecule type" value="Genomic_DNA"/>
</dbReference>
<keyword evidence="3" id="KW-1185">Reference proteome</keyword>
<evidence type="ECO:0000313" key="2">
    <source>
        <dbReference type="EMBL" id="KAF1952067.1"/>
    </source>
</evidence>
<dbReference type="Pfam" id="PF01965">
    <property type="entry name" value="DJ-1_PfpI"/>
    <property type="match status" value="1"/>
</dbReference>
<dbReference type="InterPro" id="IPR029062">
    <property type="entry name" value="Class_I_gatase-like"/>
</dbReference>
<dbReference type="PANTHER" id="PTHR43130:SF15">
    <property type="entry name" value="THIJ_PFPI FAMILY PROTEIN (AFU_ORTHOLOGUE AFUA_5G14240)"/>
    <property type="match status" value="1"/>
</dbReference>
<dbReference type="OrthoDB" id="543156at2759"/>
<organism evidence="2 3">
    <name type="scientific">Byssothecium circinans</name>
    <dbReference type="NCBI Taxonomy" id="147558"/>
    <lineage>
        <taxon>Eukaryota</taxon>
        <taxon>Fungi</taxon>
        <taxon>Dikarya</taxon>
        <taxon>Ascomycota</taxon>
        <taxon>Pezizomycotina</taxon>
        <taxon>Dothideomycetes</taxon>
        <taxon>Pleosporomycetidae</taxon>
        <taxon>Pleosporales</taxon>
        <taxon>Massarineae</taxon>
        <taxon>Massarinaceae</taxon>
        <taxon>Byssothecium</taxon>
    </lineage>
</organism>
<sequence length="244" mass="26582">TTAKPKPLHYGVLLLPSVTPIDVFGPVDVFTALAMTFTNQTGKLEFSVLSVNSTPATTNPPLKGLDFGFPLLPTITFDQYRQLKAHNFTADEHDKHYNKTVIKNKGPLDVLIVPGGGGARAEISKEIAFVKEIYPDLKYIISVCTGSTVLARAGVLDGKRATTNKKAWAWATSFGKNVKYQPKARWVSDGNVWTGSGVSAATDTAYAFVADIYGEDVAQYVADVSEYTRWTNASLDPFAERWGV</sequence>
<proteinExistence type="predicted"/>
<accession>A0A6A5TSZ7</accession>
<feature type="non-terminal residue" evidence="2">
    <location>
        <position position="1"/>
    </location>
</feature>
<dbReference type="SUPFAM" id="SSF52317">
    <property type="entry name" value="Class I glutamine amidotransferase-like"/>
    <property type="match status" value="1"/>
</dbReference>
<reference evidence="2" key="1">
    <citation type="journal article" date="2020" name="Stud. Mycol.">
        <title>101 Dothideomycetes genomes: a test case for predicting lifestyles and emergence of pathogens.</title>
        <authorList>
            <person name="Haridas S."/>
            <person name="Albert R."/>
            <person name="Binder M."/>
            <person name="Bloem J."/>
            <person name="Labutti K."/>
            <person name="Salamov A."/>
            <person name="Andreopoulos B."/>
            <person name="Baker S."/>
            <person name="Barry K."/>
            <person name="Bills G."/>
            <person name="Bluhm B."/>
            <person name="Cannon C."/>
            <person name="Castanera R."/>
            <person name="Culley D."/>
            <person name="Daum C."/>
            <person name="Ezra D."/>
            <person name="Gonzalez J."/>
            <person name="Henrissat B."/>
            <person name="Kuo A."/>
            <person name="Liang C."/>
            <person name="Lipzen A."/>
            <person name="Lutzoni F."/>
            <person name="Magnuson J."/>
            <person name="Mondo S."/>
            <person name="Nolan M."/>
            <person name="Ohm R."/>
            <person name="Pangilinan J."/>
            <person name="Park H.-J."/>
            <person name="Ramirez L."/>
            <person name="Alfaro M."/>
            <person name="Sun H."/>
            <person name="Tritt A."/>
            <person name="Yoshinaga Y."/>
            <person name="Zwiers L.-H."/>
            <person name="Turgeon B."/>
            <person name="Goodwin S."/>
            <person name="Spatafora J."/>
            <person name="Crous P."/>
            <person name="Grigoriev I."/>
        </authorList>
    </citation>
    <scope>NUCLEOTIDE SEQUENCE</scope>
    <source>
        <strain evidence="2">CBS 675.92</strain>
    </source>
</reference>